<name>A0A0A5GI53_9BACI</name>
<evidence type="ECO:0000313" key="2">
    <source>
        <dbReference type="Proteomes" id="UP000030528"/>
    </source>
</evidence>
<dbReference type="AlphaFoldDB" id="A0A0A5GI53"/>
<accession>A0A0A5GI53</accession>
<evidence type="ECO:0000313" key="1">
    <source>
        <dbReference type="EMBL" id="KGX91689.1"/>
    </source>
</evidence>
<proteinExistence type="predicted"/>
<gene>
    <name evidence="1" type="ORF">N781_03880</name>
</gene>
<dbReference type="EMBL" id="AVPE01000009">
    <property type="protein sequence ID" value="KGX91689.1"/>
    <property type="molecule type" value="Genomic_DNA"/>
</dbReference>
<keyword evidence="2" id="KW-1185">Reference proteome</keyword>
<organism evidence="1 2">
    <name type="scientific">Pontibacillus halophilus JSM 076056 = DSM 19796</name>
    <dbReference type="NCBI Taxonomy" id="1385510"/>
    <lineage>
        <taxon>Bacteria</taxon>
        <taxon>Bacillati</taxon>
        <taxon>Bacillota</taxon>
        <taxon>Bacilli</taxon>
        <taxon>Bacillales</taxon>
        <taxon>Bacillaceae</taxon>
        <taxon>Pontibacillus</taxon>
    </lineage>
</organism>
<comment type="caution">
    <text evidence="1">The sequence shown here is derived from an EMBL/GenBank/DDBJ whole genome shotgun (WGS) entry which is preliminary data.</text>
</comment>
<reference evidence="1 2" key="1">
    <citation type="submission" date="2013-08" db="EMBL/GenBank/DDBJ databases">
        <authorList>
            <person name="Huang J."/>
            <person name="Wang G."/>
        </authorList>
    </citation>
    <scope>NUCLEOTIDE SEQUENCE [LARGE SCALE GENOMIC DNA]</scope>
    <source>
        <strain evidence="1 2">JSM 076056</strain>
    </source>
</reference>
<sequence>MRASDILKAKAVIFNKEFNKILVFNGNLTLVGGNKFE</sequence>
<protein>
    <submittedName>
        <fullName evidence="1">Uncharacterized protein</fullName>
    </submittedName>
</protein>
<dbReference type="Proteomes" id="UP000030528">
    <property type="component" value="Unassembled WGS sequence"/>
</dbReference>